<keyword evidence="3" id="KW-1185">Reference proteome</keyword>
<dbReference type="EMBL" id="GL883102">
    <property type="protein sequence ID" value="EGG07975.1"/>
    <property type="molecule type" value="Genomic_DNA"/>
</dbReference>
<dbReference type="KEGG" id="mlr:MELLADRAFT_105488"/>
<feature type="chain" id="PRO_5003315255" evidence="1">
    <location>
        <begin position="28"/>
        <end position="246"/>
    </location>
</feature>
<dbReference type="InParanoid" id="F4RIB1"/>
<organism evidence="3">
    <name type="scientific">Melampsora larici-populina (strain 98AG31 / pathotype 3-4-7)</name>
    <name type="common">Poplar leaf rust fungus</name>
    <dbReference type="NCBI Taxonomy" id="747676"/>
    <lineage>
        <taxon>Eukaryota</taxon>
        <taxon>Fungi</taxon>
        <taxon>Dikarya</taxon>
        <taxon>Basidiomycota</taxon>
        <taxon>Pucciniomycotina</taxon>
        <taxon>Pucciniomycetes</taxon>
        <taxon>Pucciniales</taxon>
        <taxon>Melampsoraceae</taxon>
        <taxon>Melampsora</taxon>
    </lineage>
</organism>
<dbReference type="GeneID" id="18922622"/>
<dbReference type="RefSeq" id="XP_007408740.1">
    <property type="nucleotide sequence ID" value="XM_007408678.1"/>
</dbReference>
<protein>
    <submittedName>
        <fullName evidence="2">Secreted protein</fullName>
    </submittedName>
</protein>
<dbReference type="HOGENOM" id="CLU_086121_0_0_1"/>
<keyword evidence="1" id="KW-0732">Signal</keyword>
<dbReference type="VEuPathDB" id="FungiDB:MELLADRAFT_105488"/>
<feature type="signal peptide" evidence="1">
    <location>
        <begin position="1"/>
        <end position="27"/>
    </location>
</feature>
<dbReference type="OrthoDB" id="10430230at2759"/>
<evidence type="ECO:0000256" key="1">
    <source>
        <dbReference type="SAM" id="SignalP"/>
    </source>
</evidence>
<name>F4RIB1_MELLP</name>
<evidence type="ECO:0000313" key="2">
    <source>
        <dbReference type="EMBL" id="EGG07975.1"/>
    </source>
</evidence>
<dbReference type="Proteomes" id="UP000001072">
    <property type="component" value="Unassembled WGS sequence"/>
</dbReference>
<gene>
    <name evidence="2" type="ORF">MELLADRAFT_105488</name>
</gene>
<proteinExistence type="predicted"/>
<accession>F4RIB1</accession>
<evidence type="ECO:0000313" key="3">
    <source>
        <dbReference type="Proteomes" id="UP000001072"/>
    </source>
</evidence>
<sequence length="246" mass="26483">MNFLAVKSYLFILVVLILAIFIASDDADDTALAAEDAPAVEDPSATNLPSTVAASAANHTLCYDYFLQKDGCVQSSVDMPCTGDPNAPITADYAGIMGDVPENQRFRRRYDTTNGSVSIHGGGGICGPYDPSTVSGVCLWSGTSWVNGADPQTAGWLNWAGNGNCGKQIFIQRQNQPETVQVAKVLDGCNFYTTDPAVGCFQIWMTKSLFDKFNPTAEEDRSLLIASPFTWNFDNLDGQTPENAPL</sequence>
<reference evidence="3" key="1">
    <citation type="journal article" date="2011" name="Proc. Natl. Acad. Sci. U.S.A.">
        <title>Obligate biotrophy features unraveled by the genomic analysis of rust fungi.</title>
        <authorList>
            <person name="Duplessis S."/>
            <person name="Cuomo C.A."/>
            <person name="Lin Y.-C."/>
            <person name="Aerts A."/>
            <person name="Tisserant E."/>
            <person name="Veneault-Fourrey C."/>
            <person name="Joly D.L."/>
            <person name="Hacquard S."/>
            <person name="Amselem J."/>
            <person name="Cantarel B.L."/>
            <person name="Chiu R."/>
            <person name="Coutinho P.M."/>
            <person name="Feau N."/>
            <person name="Field M."/>
            <person name="Frey P."/>
            <person name="Gelhaye E."/>
            <person name="Goldberg J."/>
            <person name="Grabherr M.G."/>
            <person name="Kodira C.D."/>
            <person name="Kohler A."/>
            <person name="Kuees U."/>
            <person name="Lindquist E.A."/>
            <person name="Lucas S.M."/>
            <person name="Mago R."/>
            <person name="Mauceli E."/>
            <person name="Morin E."/>
            <person name="Murat C."/>
            <person name="Pangilinan J.L."/>
            <person name="Park R."/>
            <person name="Pearson M."/>
            <person name="Quesneville H."/>
            <person name="Rouhier N."/>
            <person name="Sakthikumar S."/>
            <person name="Salamov A.A."/>
            <person name="Schmutz J."/>
            <person name="Selles B."/>
            <person name="Shapiro H."/>
            <person name="Tanguay P."/>
            <person name="Tuskan G.A."/>
            <person name="Henrissat B."/>
            <person name="Van de Peer Y."/>
            <person name="Rouze P."/>
            <person name="Ellis J.G."/>
            <person name="Dodds P.N."/>
            <person name="Schein J.E."/>
            <person name="Zhong S."/>
            <person name="Hamelin R.C."/>
            <person name="Grigoriev I.V."/>
            <person name="Szabo L.J."/>
            <person name="Martin F."/>
        </authorList>
    </citation>
    <scope>NUCLEOTIDE SEQUENCE [LARGE SCALE GENOMIC DNA]</scope>
    <source>
        <strain evidence="3">98AG31 / pathotype 3-4-7</strain>
    </source>
</reference>
<dbReference type="AlphaFoldDB" id="F4RIB1"/>